<reference evidence="3" key="1">
    <citation type="submission" date="2025-08" db="UniProtKB">
        <authorList>
            <consortium name="RefSeq"/>
        </authorList>
    </citation>
    <scope>IDENTIFICATION</scope>
</reference>
<dbReference type="OrthoDB" id="10462150at2759"/>
<dbReference type="RefSeq" id="XP_022080368.1">
    <property type="nucleotide sequence ID" value="XM_022224676.1"/>
</dbReference>
<gene>
    <name evidence="3" type="primary">LOC110973679</name>
</gene>
<name>A0A8B7XHU4_ACAPL</name>
<protein>
    <submittedName>
        <fullName evidence="3">Uncharacterized protein LOC110973679 isoform X1</fullName>
    </submittedName>
</protein>
<feature type="compositionally biased region" description="Low complexity" evidence="1">
    <location>
        <begin position="312"/>
        <end position="321"/>
    </location>
</feature>
<organism evidence="2 3">
    <name type="scientific">Acanthaster planci</name>
    <name type="common">Crown-of-thorns starfish</name>
    <dbReference type="NCBI Taxonomy" id="133434"/>
    <lineage>
        <taxon>Eukaryota</taxon>
        <taxon>Metazoa</taxon>
        <taxon>Echinodermata</taxon>
        <taxon>Eleutherozoa</taxon>
        <taxon>Asterozoa</taxon>
        <taxon>Asteroidea</taxon>
        <taxon>Valvatacea</taxon>
        <taxon>Valvatida</taxon>
        <taxon>Acanthasteridae</taxon>
        <taxon>Acanthaster</taxon>
    </lineage>
</organism>
<dbReference type="GeneID" id="110973679"/>
<feature type="compositionally biased region" description="Low complexity" evidence="1">
    <location>
        <begin position="333"/>
        <end position="356"/>
    </location>
</feature>
<feature type="compositionally biased region" description="Low complexity" evidence="1">
    <location>
        <begin position="244"/>
        <end position="255"/>
    </location>
</feature>
<feature type="region of interest" description="Disordered" evidence="1">
    <location>
        <begin position="239"/>
        <end position="356"/>
    </location>
</feature>
<evidence type="ECO:0000313" key="2">
    <source>
        <dbReference type="Proteomes" id="UP000694845"/>
    </source>
</evidence>
<keyword evidence="2" id="KW-1185">Reference proteome</keyword>
<evidence type="ECO:0000313" key="3">
    <source>
        <dbReference type="RefSeq" id="XP_022080368.1"/>
    </source>
</evidence>
<proteinExistence type="predicted"/>
<dbReference type="Proteomes" id="UP000694845">
    <property type="component" value="Unplaced"/>
</dbReference>
<evidence type="ECO:0000256" key="1">
    <source>
        <dbReference type="SAM" id="MobiDB-lite"/>
    </source>
</evidence>
<dbReference type="AlphaFoldDB" id="A0A8B7XHU4"/>
<accession>A0A8B7XHU4</accession>
<feature type="compositionally biased region" description="Pro residues" evidence="1">
    <location>
        <begin position="292"/>
        <end position="311"/>
    </location>
</feature>
<dbReference type="KEGG" id="aplc:110973679"/>
<sequence length="356" mass="39458">MSRDAHAHAMQRRSHDLLIITIKHLRCLNRTLSLAVTIYSNSCTFQRWVLFQGVIKTGIFQLKVFKQSDEKILKTAHTISKDTFVGLERGKFDDPRKSSQKAGHQTPCYLAILLVTDTLVFHDHTSNLTKWQTGVGKYFPSKSWEVVPMTGVAAPISQVVLHVTQHAMSLATTNPPKHYQRWALGRVMEYGVWGARVYFKLDSSEGDKGYYEMKALTPDQATRIAEAISCFLPHLQPQRKRTMSLDSSSLSPLSPGRRGTDQPGHASDDHLVFKYPSSQLDPARKDSSSSLVPPPVSPRPPSTLLSPPSPKAPSSSQSTSPRMLKINPPPTKLSPASPKLLASPASQPSLSQKKNF</sequence>